<keyword evidence="1" id="KW-0812">Transmembrane</keyword>
<feature type="transmembrane region" description="Helical" evidence="1">
    <location>
        <begin position="57"/>
        <end position="78"/>
    </location>
</feature>
<accession>A0A2H0W3V9</accession>
<protein>
    <submittedName>
        <fullName evidence="2">Uncharacterized protein</fullName>
    </submittedName>
</protein>
<keyword evidence="1" id="KW-1133">Transmembrane helix</keyword>
<dbReference type="Proteomes" id="UP000229056">
    <property type="component" value="Unassembled WGS sequence"/>
</dbReference>
<feature type="transmembrane region" description="Helical" evidence="1">
    <location>
        <begin position="6"/>
        <end position="26"/>
    </location>
</feature>
<evidence type="ECO:0000313" key="2">
    <source>
        <dbReference type="EMBL" id="PIS06052.1"/>
    </source>
</evidence>
<comment type="caution">
    <text evidence="2">The sequence shown here is derived from an EMBL/GenBank/DDBJ whole genome shotgun (WGS) entry which is preliminary data.</text>
</comment>
<sequence length="84" mass="9987">MDTWQLLDILSQVLIFIIGLSTILLLSCFKNKWGNVIGLLHQPFWYFTTLYHQQWGLFLMSLVYTVIFAVGIRQWFFVKIEIES</sequence>
<evidence type="ECO:0000313" key="3">
    <source>
        <dbReference type="Proteomes" id="UP000229056"/>
    </source>
</evidence>
<gene>
    <name evidence="2" type="ORF">COT80_04790</name>
</gene>
<dbReference type="AlphaFoldDB" id="A0A2H0W3V9"/>
<dbReference type="EMBL" id="PEZY01000012">
    <property type="protein sequence ID" value="PIS06052.1"/>
    <property type="molecule type" value="Genomic_DNA"/>
</dbReference>
<organism evidence="2 3">
    <name type="scientific">Candidatus Buchananbacteria bacterium CG10_big_fil_rev_8_21_14_0_10_33_19</name>
    <dbReference type="NCBI Taxonomy" id="1974525"/>
    <lineage>
        <taxon>Bacteria</taxon>
        <taxon>Candidatus Buchananiibacteriota</taxon>
    </lineage>
</organism>
<name>A0A2H0W3V9_9BACT</name>
<evidence type="ECO:0000256" key="1">
    <source>
        <dbReference type="SAM" id="Phobius"/>
    </source>
</evidence>
<proteinExistence type="predicted"/>
<keyword evidence="1" id="KW-0472">Membrane</keyword>
<reference evidence="3" key="1">
    <citation type="submission" date="2017-09" db="EMBL/GenBank/DDBJ databases">
        <title>Depth-based differentiation of microbial function through sediment-hosted aquifers and enrichment of novel symbionts in the deep terrestrial subsurface.</title>
        <authorList>
            <person name="Probst A.J."/>
            <person name="Ladd B."/>
            <person name="Jarett J.K."/>
            <person name="Geller-Mcgrath D.E."/>
            <person name="Sieber C.M.K."/>
            <person name="Emerson J.B."/>
            <person name="Anantharaman K."/>
            <person name="Thomas B.C."/>
            <person name="Malmstrom R."/>
            <person name="Stieglmeier M."/>
            <person name="Klingl A."/>
            <person name="Woyke T."/>
            <person name="Ryan C.M."/>
            <person name="Banfield J.F."/>
        </authorList>
    </citation>
    <scope>NUCLEOTIDE SEQUENCE [LARGE SCALE GENOMIC DNA]</scope>
</reference>